<dbReference type="STRING" id="81824.A9UVI7"/>
<keyword evidence="2" id="KW-0408">Iron</keyword>
<dbReference type="SUPFAM" id="SSF48264">
    <property type="entry name" value="Cytochrome P450"/>
    <property type="match status" value="1"/>
</dbReference>
<dbReference type="InterPro" id="IPR036396">
    <property type="entry name" value="Cyt_P450_sf"/>
</dbReference>
<dbReference type="GO" id="GO:0020037">
    <property type="term" value="F:heme binding"/>
    <property type="evidence" value="ECO:0007669"/>
    <property type="project" value="InterPro"/>
</dbReference>
<dbReference type="GO" id="GO:0016705">
    <property type="term" value="F:oxidoreductase activity, acting on paired donors, with incorporation or reduction of molecular oxygen"/>
    <property type="evidence" value="ECO:0007669"/>
    <property type="project" value="InterPro"/>
</dbReference>
<dbReference type="Pfam" id="PF00067">
    <property type="entry name" value="p450"/>
    <property type="match status" value="2"/>
</dbReference>
<feature type="compositionally biased region" description="Polar residues" evidence="3">
    <location>
        <begin position="368"/>
        <end position="378"/>
    </location>
</feature>
<dbReference type="CDD" id="cd00302">
    <property type="entry name" value="cytochrome_P450"/>
    <property type="match status" value="1"/>
</dbReference>
<dbReference type="GO" id="GO:0005506">
    <property type="term" value="F:iron ion binding"/>
    <property type="evidence" value="ECO:0007669"/>
    <property type="project" value="InterPro"/>
</dbReference>
<accession>A9UVI7</accession>
<evidence type="ECO:0000256" key="2">
    <source>
        <dbReference type="ARBA" id="ARBA00023004"/>
    </source>
</evidence>
<sequence length="378" mass="42587">MGKECNVPGSTGVPLLSDQTLAFWREPLEFCRKRTEKHGSVFQTRLLNHGTIVVCDYDTAREVLALPEEAASASEAYDDLFHDVFGEESILLTTHNREHIRLKSCLLTWLAPSNIEALDPLLTNVAARTKASSDEPLDLYQNLKVVCLHATLMIMLGLEQSVIYEQHLERLLRDHWHGITGLLSTFNLGLGSKSTVATAQEARDILIRLIQDQLVRVREEPDNAALTFLRQFDKALDEYDNAFKADQLLLLVSALVPKALAASLTLAVLRETQRCYPSMFAVRRHVKKNEGVDVGRFHIPLGYHIMVIIPLANADPAMYEDPQHRLIFHDWAQRGTRAPQSFNPDRWAENVPRPLTFGHGTHGWLPASPTTQPAQDEH</sequence>
<dbReference type="EMBL" id="CH991547">
    <property type="protein sequence ID" value="EDQ90406.1"/>
    <property type="molecule type" value="Genomic_DNA"/>
</dbReference>
<proteinExistence type="predicted"/>
<name>A9UVI7_MONBE</name>
<evidence type="ECO:0000256" key="3">
    <source>
        <dbReference type="SAM" id="MobiDB-lite"/>
    </source>
</evidence>
<evidence type="ECO:0008006" key="6">
    <source>
        <dbReference type="Google" id="ProtNLM"/>
    </source>
</evidence>
<dbReference type="RefSeq" id="XP_001744457.1">
    <property type="nucleotide sequence ID" value="XM_001744405.1"/>
</dbReference>
<evidence type="ECO:0000313" key="5">
    <source>
        <dbReference type="Proteomes" id="UP000001357"/>
    </source>
</evidence>
<evidence type="ECO:0000256" key="1">
    <source>
        <dbReference type="ARBA" id="ARBA00022723"/>
    </source>
</evidence>
<dbReference type="eggNOG" id="KOG0157">
    <property type="taxonomic scope" value="Eukaryota"/>
</dbReference>
<dbReference type="PANTHER" id="PTHR24286:SF252">
    <property type="entry name" value="CYTOCHROME P450 26B1"/>
    <property type="match status" value="1"/>
</dbReference>
<dbReference type="KEGG" id="mbr:MONBRDRAFT_24148"/>
<dbReference type="GO" id="GO:0004497">
    <property type="term" value="F:monooxygenase activity"/>
    <property type="evidence" value="ECO:0000318"/>
    <property type="project" value="GO_Central"/>
</dbReference>
<evidence type="ECO:0000313" key="4">
    <source>
        <dbReference type="EMBL" id="EDQ90406.1"/>
    </source>
</evidence>
<organism evidence="4 5">
    <name type="scientific">Monosiga brevicollis</name>
    <name type="common">Choanoflagellate</name>
    <dbReference type="NCBI Taxonomy" id="81824"/>
    <lineage>
        <taxon>Eukaryota</taxon>
        <taxon>Choanoflagellata</taxon>
        <taxon>Craspedida</taxon>
        <taxon>Salpingoecidae</taxon>
        <taxon>Monosiga</taxon>
    </lineage>
</organism>
<feature type="region of interest" description="Disordered" evidence="3">
    <location>
        <begin position="358"/>
        <end position="378"/>
    </location>
</feature>
<dbReference type="InParanoid" id="A9UVI7"/>
<keyword evidence="5" id="KW-1185">Reference proteome</keyword>
<dbReference type="AlphaFoldDB" id="A9UVI7"/>
<reference evidence="4 5" key="1">
    <citation type="journal article" date="2008" name="Nature">
        <title>The genome of the choanoflagellate Monosiga brevicollis and the origin of metazoans.</title>
        <authorList>
            <consortium name="JGI Sequencing"/>
            <person name="King N."/>
            <person name="Westbrook M.J."/>
            <person name="Young S.L."/>
            <person name="Kuo A."/>
            <person name="Abedin M."/>
            <person name="Chapman J."/>
            <person name="Fairclough S."/>
            <person name="Hellsten U."/>
            <person name="Isogai Y."/>
            <person name="Letunic I."/>
            <person name="Marr M."/>
            <person name="Pincus D."/>
            <person name="Putnam N."/>
            <person name="Rokas A."/>
            <person name="Wright K.J."/>
            <person name="Zuzow R."/>
            <person name="Dirks W."/>
            <person name="Good M."/>
            <person name="Goodstein D."/>
            <person name="Lemons D."/>
            <person name="Li W."/>
            <person name="Lyons J.B."/>
            <person name="Morris A."/>
            <person name="Nichols S."/>
            <person name="Richter D.J."/>
            <person name="Salamov A."/>
            <person name="Bork P."/>
            <person name="Lim W.A."/>
            <person name="Manning G."/>
            <person name="Miller W.T."/>
            <person name="McGinnis W."/>
            <person name="Shapiro H."/>
            <person name="Tjian R."/>
            <person name="Grigoriev I.V."/>
            <person name="Rokhsar D."/>
        </authorList>
    </citation>
    <scope>NUCLEOTIDE SEQUENCE [LARGE SCALE GENOMIC DNA]</scope>
    <source>
        <strain evidence="5">MX1 / ATCC 50154</strain>
    </source>
</reference>
<dbReference type="Gene3D" id="1.10.630.10">
    <property type="entry name" value="Cytochrome P450"/>
    <property type="match status" value="2"/>
</dbReference>
<dbReference type="GeneID" id="5890008"/>
<protein>
    <recommendedName>
        <fullName evidence="6">Cytochrome P450</fullName>
    </recommendedName>
</protein>
<dbReference type="InterPro" id="IPR001128">
    <property type="entry name" value="Cyt_P450"/>
</dbReference>
<keyword evidence="1" id="KW-0479">Metal-binding</keyword>
<dbReference type="Proteomes" id="UP000001357">
    <property type="component" value="Unassembled WGS sequence"/>
</dbReference>
<dbReference type="PANTHER" id="PTHR24286">
    <property type="entry name" value="CYTOCHROME P450 26"/>
    <property type="match status" value="1"/>
</dbReference>
<gene>
    <name evidence="4" type="ORF">MONBRDRAFT_24148</name>
</gene>